<protein>
    <submittedName>
        <fullName evidence="2">Uncharacterized protein</fullName>
    </submittedName>
</protein>
<proteinExistence type="predicted"/>
<sequence length="99" mass="10562">MPKLQGTFSPKVYKRLKKSGYDFSTPSGLGKLEPELTGKKIHGLTKAQHKLRKQSTPTACPSILGRLGCSSRIPNVHGRLGASSIPQSSVFNRLGGGST</sequence>
<feature type="region of interest" description="Disordered" evidence="1">
    <location>
        <begin position="80"/>
        <end position="99"/>
    </location>
</feature>
<organism evidence="2 3">
    <name type="scientific">Buddleja alternifolia</name>
    <dbReference type="NCBI Taxonomy" id="168488"/>
    <lineage>
        <taxon>Eukaryota</taxon>
        <taxon>Viridiplantae</taxon>
        <taxon>Streptophyta</taxon>
        <taxon>Embryophyta</taxon>
        <taxon>Tracheophyta</taxon>
        <taxon>Spermatophyta</taxon>
        <taxon>Magnoliopsida</taxon>
        <taxon>eudicotyledons</taxon>
        <taxon>Gunneridae</taxon>
        <taxon>Pentapetalae</taxon>
        <taxon>asterids</taxon>
        <taxon>lamiids</taxon>
        <taxon>Lamiales</taxon>
        <taxon>Scrophulariaceae</taxon>
        <taxon>Buddlejeae</taxon>
        <taxon>Buddleja</taxon>
    </lineage>
</organism>
<evidence type="ECO:0000313" key="3">
    <source>
        <dbReference type="Proteomes" id="UP000826271"/>
    </source>
</evidence>
<evidence type="ECO:0000256" key="1">
    <source>
        <dbReference type="SAM" id="MobiDB-lite"/>
    </source>
</evidence>
<reference evidence="2" key="1">
    <citation type="submission" date="2019-10" db="EMBL/GenBank/DDBJ databases">
        <authorList>
            <person name="Zhang R."/>
            <person name="Pan Y."/>
            <person name="Wang J."/>
            <person name="Ma R."/>
            <person name="Yu S."/>
        </authorList>
    </citation>
    <scope>NUCLEOTIDE SEQUENCE</scope>
    <source>
        <strain evidence="2">LA-IB0</strain>
        <tissue evidence="2">Leaf</tissue>
    </source>
</reference>
<gene>
    <name evidence="2" type="ORF">BUALT_Bualt07G0093600</name>
</gene>
<comment type="caution">
    <text evidence="2">The sequence shown here is derived from an EMBL/GenBank/DDBJ whole genome shotgun (WGS) entry which is preliminary data.</text>
</comment>
<evidence type="ECO:0000313" key="2">
    <source>
        <dbReference type="EMBL" id="KAG8379487.1"/>
    </source>
</evidence>
<name>A0AAV6XHI7_9LAMI</name>
<keyword evidence="3" id="KW-1185">Reference proteome</keyword>
<accession>A0AAV6XHI7</accession>
<dbReference type="EMBL" id="WHWC01000007">
    <property type="protein sequence ID" value="KAG8379487.1"/>
    <property type="molecule type" value="Genomic_DNA"/>
</dbReference>
<dbReference type="AlphaFoldDB" id="A0AAV6XHI7"/>
<dbReference type="Proteomes" id="UP000826271">
    <property type="component" value="Unassembled WGS sequence"/>
</dbReference>